<organism evidence="1 2">
    <name type="scientific">Trichomonas vaginalis (strain ATCC PRA-98 / G3)</name>
    <dbReference type="NCBI Taxonomy" id="412133"/>
    <lineage>
        <taxon>Eukaryota</taxon>
        <taxon>Metamonada</taxon>
        <taxon>Parabasalia</taxon>
        <taxon>Trichomonadida</taxon>
        <taxon>Trichomonadidae</taxon>
        <taxon>Trichomonas</taxon>
    </lineage>
</organism>
<reference evidence="1" key="2">
    <citation type="journal article" date="2007" name="Science">
        <title>Draft genome sequence of the sexually transmitted pathogen Trichomonas vaginalis.</title>
        <authorList>
            <person name="Carlton J.M."/>
            <person name="Hirt R.P."/>
            <person name="Silva J.C."/>
            <person name="Delcher A.L."/>
            <person name="Schatz M."/>
            <person name="Zhao Q."/>
            <person name="Wortman J.R."/>
            <person name="Bidwell S.L."/>
            <person name="Alsmark U.C.M."/>
            <person name="Besteiro S."/>
            <person name="Sicheritz-Ponten T."/>
            <person name="Noel C.J."/>
            <person name="Dacks J.B."/>
            <person name="Foster P.G."/>
            <person name="Simillion C."/>
            <person name="Van de Peer Y."/>
            <person name="Miranda-Saavedra D."/>
            <person name="Barton G.J."/>
            <person name="Westrop G.D."/>
            <person name="Mueller S."/>
            <person name="Dessi D."/>
            <person name="Fiori P.L."/>
            <person name="Ren Q."/>
            <person name="Paulsen I."/>
            <person name="Zhang H."/>
            <person name="Bastida-Corcuera F.D."/>
            <person name="Simoes-Barbosa A."/>
            <person name="Brown M.T."/>
            <person name="Hayes R.D."/>
            <person name="Mukherjee M."/>
            <person name="Okumura C.Y."/>
            <person name="Schneider R."/>
            <person name="Smith A.J."/>
            <person name="Vanacova S."/>
            <person name="Villalvazo M."/>
            <person name="Haas B.J."/>
            <person name="Pertea M."/>
            <person name="Feldblyum T.V."/>
            <person name="Utterback T.R."/>
            <person name="Shu C.L."/>
            <person name="Osoegawa K."/>
            <person name="de Jong P.J."/>
            <person name="Hrdy I."/>
            <person name="Horvathova L."/>
            <person name="Zubacova Z."/>
            <person name="Dolezal P."/>
            <person name="Malik S.B."/>
            <person name="Logsdon J.M. Jr."/>
            <person name="Henze K."/>
            <person name="Gupta A."/>
            <person name="Wang C.C."/>
            <person name="Dunne R.L."/>
            <person name="Upcroft J.A."/>
            <person name="Upcroft P."/>
            <person name="White O."/>
            <person name="Salzberg S.L."/>
            <person name="Tang P."/>
            <person name="Chiu C.-H."/>
            <person name="Lee Y.-S."/>
            <person name="Embley T.M."/>
            <person name="Coombs G.H."/>
            <person name="Mottram J.C."/>
            <person name="Tachezy J."/>
            <person name="Fraser-Liggett C.M."/>
            <person name="Johnson P.J."/>
        </authorList>
    </citation>
    <scope>NUCLEOTIDE SEQUENCE [LARGE SCALE GENOMIC DNA]</scope>
    <source>
        <strain evidence="1">G3</strain>
    </source>
</reference>
<dbReference type="VEuPathDB" id="TrichDB:TVAG_RG_DS113342_2"/>
<dbReference type="AlphaFoldDB" id="A2EZI7"/>
<evidence type="ECO:0000313" key="1">
    <source>
        <dbReference type="EMBL" id="EAY01895.1"/>
    </source>
</evidence>
<dbReference type="VEuPathDB" id="TrichDB:TVAGG3_0731590"/>
<keyword evidence="2" id="KW-1185">Reference proteome</keyword>
<name>A2EZI7_TRIV3</name>
<sequence>MDAPSYSTVTYHVRMYHFMNKKAPIIKIDKKSPDQRKIKAILVSIHIKGTKALRTYLPIICEFDTLQNR</sequence>
<dbReference type="InParanoid" id="A2EZI7"/>
<dbReference type="EMBL" id="DS113553">
    <property type="protein sequence ID" value="EAY01895.1"/>
    <property type="molecule type" value="Genomic_DNA"/>
</dbReference>
<proteinExistence type="predicted"/>
<reference evidence="1" key="1">
    <citation type="submission" date="2006-10" db="EMBL/GenBank/DDBJ databases">
        <authorList>
            <person name="Amadeo P."/>
            <person name="Zhao Q."/>
            <person name="Wortman J."/>
            <person name="Fraser-Liggett C."/>
            <person name="Carlton J."/>
        </authorList>
    </citation>
    <scope>NUCLEOTIDE SEQUENCE</scope>
    <source>
        <strain evidence="1">G3</strain>
    </source>
</reference>
<protein>
    <submittedName>
        <fullName evidence="1">Mar1 putative transposase, putative</fullName>
    </submittedName>
</protein>
<dbReference type="Proteomes" id="UP000001542">
    <property type="component" value="Unassembled WGS sequence"/>
</dbReference>
<gene>
    <name evidence="1" type="ORF">TVAG_068610</name>
</gene>
<evidence type="ECO:0000313" key="2">
    <source>
        <dbReference type="Proteomes" id="UP000001542"/>
    </source>
</evidence>
<accession>A2EZI7</accession>